<dbReference type="EMBL" id="ANOH01000368">
    <property type="protein sequence ID" value="EMI53226.1"/>
    <property type="molecule type" value="Genomic_DNA"/>
</dbReference>
<sequence length="45" mass="4864">MWGEAMPIAGLLDRRAGSYFKGEVLRQVSRRKVATSLQAGNASSP</sequence>
<proteinExistence type="predicted"/>
<dbReference type="Proteomes" id="UP000011885">
    <property type="component" value="Unassembled WGS sequence"/>
</dbReference>
<keyword evidence="2" id="KW-1185">Reference proteome</keyword>
<evidence type="ECO:0000313" key="2">
    <source>
        <dbReference type="Proteomes" id="UP000011885"/>
    </source>
</evidence>
<evidence type="ECO:0000313" key="1">
    <source>
        <dbReference type="EMBL" id="EMI53226.1"/>
    </source>
</evidence>
<name>M5U5V8_9BACT</name>
<comment type="caution">
    <text evidence="1">The sequence shown here is derived from an EMBL/GenBank/DDBJ whole genome shotgun (WGS) entry which is preliminary data.</text>
</comment>
<organism evidence="1 2">
    <name type="scientific">Rhodopirellula sallentina SM41</name>
    <dbReference type="NCBI Taxonomy" id="1263870"/>
    <lineage>
        <taxon>Bacteria</taxon>
        <taxon>Pseudomonadati</taxon>
        <taxon>Planctomycetota</taxon>
        <taxon>Planctomycetia</taxon>
        <taxon>Pirellulales</taxon>
        <taxon>Pirellulaceae</taxon>
        <taxon>Rhodopirellula</taxon>
    </lineage>
</organism>
<gene>
    <name evidence="1" type="ORF">RSSM_05335</name>
</gene>
<dbReference type="PATRIC" id="fig|1263870.3.peg.5653"/>
<dbReference type="AlphaFoldDB" id="M5U5V8"/>
<accession>M5U5V8</accession>
<reference evidence="1 2" key="1">
    <citation type="journal article" date="2013" name="Mar. Genomics">
        <title>Expression of sulfatases in Rhodopirellula baltica and the diversity of sulfatases in the genus Rhodopirellula.</title>
        <authorList>
            <person name="Wegner C.E."/>
            <person name="Richter-Heitmann T."/>
            <person name="Klindworth A."/>
            <person name="Klockow C."/>
            <person name="Richter M."/>
            <person name="Achstetter T."/>
            <person name="Glockner F.O."/>
            <person name="Harder J."/>
        </authorList>
    </citation>
    <scope>NUCLEOTIDE SEQUENCE [LARGE SCALE GENOMIC DNA]</scope>
    <source>
        <strain evidence="1 2">SM41</strain>
    </source>
</reference>
<protein>
    <submittedName>
        <fullName evidence="1">Uncharacterized protein</fullName>
    </submittedName>
</protein>